<proteinExistence type="predicted"/>
<accession>A0A2P2IYG8</accession>
<dbReference type="EMBL" id="GGEC01005781">
    <property type="protein sequence ID" value="MBW86264.1"/>
    <property type="molecule type" value="Transcribed_RNA"/>
</dbReference>
<name>A0A2P2IYG8_RHIMU</name>
<dbReference type="AlphaFoldDB" id="A0A2P2IYG8"/>
<protein>
    <submittedName>
        <fullName evidence="1">Uncharacterized protein</fullName>
    </submittedName>
</protein>
<organism evidence="1">
    <name type="scientific">Rhizophora mucronata</name>
    <name type="common">Asiatic mangrove</name>
    <dbReference type="NCBI Taxonomy" id="61149"/>
    <lineage>
        <taxon>Eukaryota</taxon>
        <taxon>Viridiplantae</taxon>
        <taxon>Streptophyta</taxon>
        <taxon>Embryophyta</taxon>
        <taxon>Tracheophyta</taxon>
        <taxon>Spermatophyta</taxon>
        <taxon>Magnoliopsida</taxon>
        <taxon>eudicotyledons</taxon>
        <taxon>Gunneridae</taxon>
        <taxon>Pentapetalae</taxon>
        <taxon>rosids</taxon>
        <taxon>fabids</taxon>
        <taxon>Malpighiales</taxon>
        <taxon>Rhizophoraceae</taxon>
        <taxon>Rhizophora</taxon>
    </lineage>
</organism>
<reference evidence="1" key="1">
    <citation type="submission" date="2018-02" db="EMBL/GenBank/DDBJ databases">
        <title>Rhizophora mucronata_Transcriptome.</title>
        <authorList>
            <person name="Meera S.P."/>
            <person name="Sreeshan A."/>
            <person name="Augustine A."/>
        </authorList>
    </citation>
    <scope>NUCLEOTIDE SEQUENCE</scope>
    <source>
        <tissue evidence="1">Leaf</tissue>
    </source>
</reference>
<sequence length="40" mass="4685">MYEVKANFGTNFMSQIQLIIYFAARRPIRRSLLNVFSSDS</sequence>
<evidence type="ECO:0000313" key="1">
    <source>
        <dbReference type="EMBL" id="MBW86264.1"/>
    </source>
</evidence>